<organism evidence="2 3">
    <name type="scientific">Paspalum notatum var. saurae</name>
    <dbReference type="NCBI Taxonomy" id="547442"/>
    <lineage>
        <taxon>Eukaryota</taxon>
        <taxon>Viridiplantae</taxon>
        <taxon>Streptophyta</taxon>
        <taxon>Embryophyta</taxon>
        <taxon>Tracheophyta</taxon>
        <taxon>Spermatophyta</taxon>
        <taxon>Magnoliopsida</taxon>
        <taxon>Liliopsida</taxon>
        <taxon>Poales</taxon>
        <taxon>Poaceae</taxon>
        <taxon>PACMAD clade</taxon>
        <taxon>Panicoideae</taxon>
        <taxon>Andropogonodae</taxon>
        <taxon>Paspaleae</taxon>
        <taxon>Paspalinae</taxon>
        <taxon>Paspalum</taxon>
    </lineage>
</organism>
<dbReference type="Pfam" id="PF24964">
    <property type="entry name" value="DUF7769"/>
    <property type="match status" value="1"/>
</dbReference>
<dbReference type="InterPro" id="IPR056671">
    <property type="entry name" value="DUF7769"/>
</dbReference>
<accession>A0AAQ3WUQ5</accession>
<proteinExistence type="predicted"/>
<dbReference type="Gene3D" id="3.30.420.10">
    <property type="entry name" value="Ribonuclease H-like superfamily/Ribonuclease H"/>
    <property type="match status" value="1"/>
</dbReference>
<evidence type="ECO:0000259" key="1">
    <source>
        <dbReference type="Pfam" id="PF24964"/>
    </source>
</evidence>
<dbReference type="PANTHER" id="PTHR47169:SF2">
    <property type="entry name" value="OS01G0541250 PROTEIN"/>
    <property type="match status" value="1"/>
</dbReference>
<dbReference type="AlphaFoldDB" id="A0AAQ3WUQ5"/>
<feature type="domain" description="DUF7769" evidence="1">
    <location>
        <begin position="174"/>
        <end position="228"/>
    </location>
</feature>
<dbReference type="PANTHER" id="PTHR47169">
    <property type="entry name" value="OS01G0541250 PROTEIN"/>
    <property type="match status" value="1"/>
</dbReference>
<sequence>MSLGSSSLGSSSESILADDLYLFVVDDAIQVLGQIEREVHHADRTLDLNFVASIQEGSLIAGQVEREIHHADRTFDLNFVAPIHEGSLIAEDDPRERQENPVVHALDVNLSSVTREEEFNQGIDDFLNYDVDQMEYDWHEYGVYTNYVDILYDDDEVLNSNQEDANQCSRHKDLTDRERQDVYEELLQRYHKGALKKGSTNAVADKFNIHPRTVQRVWKRARKCMKDGVPVDVSSRKPKNTGRKKVSVDLSMVASVPLLQMSTIRSLADNLGISKSTVHRCYKDGLIKRQSNTLKPYLKEANKTERLQWCLSMLDPSSLPNNPKFIEMKYIIHTDEKWFNATKKDRNFYLLPHEEDPYRTVQNKNAMEKCMLLCGVGLPWFDDDGNCIFDGKIGIWPFVRKEPAQRSSQNRPRGTLITKPIKVDRDTSRSFLISKVLPAIQAKWPQQGRHETIWIQQDNAPSHVRSNDEQFNIAVQQTGLDIRLMNQPPNSPDMNCLDLGFFASLQSLTCRRVSRNLDELIENVEKEFNEYDPCTLRRVFLTLQGCMLEVMKSDGGNRYKIPHMSKEKLEALGILPKSLSCDRQLYEKVVELLNTPA</sequence>
<dbReference type="GO" id="GO:0003676">
    <property type="term" value="F:nucleic acid binding"/>
    <property type="evidence" value="ECO:0007669"/>
    <property type="project" value="InterPro"/>
</dbReference>
<protein>
    <recommendedName>
        <fullName evidence="1">DUF7769 domain-containing protein</fullName>
    </recommendedName>
</protein>
<evidence type="ECO:0000313" key="3">
    <source>
        <dbReference type="Proteomes" id="UP001341281"/>
    </source>
</evidence>
<name>A0AAQ3WUQ5_PASNO</name>
<reference evidence="2 3" key="1">
    <citation type="submission" date="2024-02" db="EMBL/GenBank/DDBJ databases">
        <title>High-quality chromosome-scale genome assembly of Pensacola bahiagrass (Paspalum notatum Flugge var. saurae).</title>
        <authorList>
            <person name="Vega J.M."/>
            <person name="Podio M."/>
            <person name="Orjuela J."/>
            <person name="Siena L.A."/>
            <person name="Pessino S.C."/>
            <person name="Combes M.C."/>
            <person name="Mariac C."/>
            <person name="Albertini E."/>
            <person name="Pupilli F."/>
            <person name="Ortiz J.P.A."/>
            <person name="Leblanc O."/>
        </authorList>
    </citation>
    <scope>NUCLEOTIDE SEQUENCE [LARGE SCALE GENOMIC DNA]</scope>
    <source>
        <strain evidence="2">R1</strain>
        <tissue evidence="2">Leaf</tissue>
    </source>
</reference>
<dbReference type="InterPro" id="IPR036397">
    <property type="entry name" value="RNaseH_sf"/>
</dbReference>
<keyword evidence="3" id="KW-1185">Reference proteome</keyword>
<dbReference type="EMBL" id="CP144749">
    <property type="protein sequence ID" value="WVZ74185.1"/>
    <property type="molecule type" value="Genomic_DNA"/>
</dbReference>
<dbReference type="Proteomes" id="UP001341281">
    <property type="component" value="Chromosome 05"/>
</dbReference>
<evidence type="ECO:0000313" key="2">
    <source>
        <dbReference type="EMBL" id="WVZ74185.1"/>
    </source>
</evidence>
<gene>
    <name evidence="2" type="ORF">U9M48_022398</name>
</gene>